<protein>
    <submittedName>
        <fullName evidence="2">Uncharacterized protein</fullName>
    </submittedName>
</protein>
<reference evidence="2 3" key="1">
    <citation type="journal article" date="2013" name="Virology">
        <title>Genomic characterization of six novel Bacillus pumilus bacteriophages.</title>
        <authorList>
            <person name="Lorenz L."/>
            <person name="Lins B."/>
            <person name="Barrett J."/>
            <person name="Montgomery A."/>
            <person name="Trapani S."/>
            <person name="Schindler A."/>
            <person name="Christie G.E."/>
            <person name="Cresawn S.G."/>
            <person name="Temple L."/>
        </authorList>
    </citation>
    <scope>NUCLEOTIDE SEQUENCE [LARGE SCALE GENOMIC DNA]</scope>
</reference>
<name>M1IEI6_9CAUD</name>
<keyword evidence="3" id="KW-1185">Reference proteome</keyword>
<organism evidence="2 3">
    <name type="scientific">Bacillus phage Finn</name>
    <dbReference type="NCBI Taxonomy" id="2884419"/>
    <lineage>
        <taxon>Viruses</taxon>
        <taxon>Duplodnaviria</taxon>
        <taxon>Heunggongvirae</taxon>
        <taxon>Uroviricota</taxon>
        <taxon>Caudoviricetes</taxon>
        <taxon>Ehrlichviridae</taxon>
        <taxon>Andromedavirus</taxon>
        <taxon>Andromedavirus finn</taxon>
    </lineage>
</organism>
<evidence type="ECO:0000313" key="3">
    <source>
        <dbReference type="Proteomes" id="UP000011291"/>
    </source>
</evidence>
<gene>
    <name evidence="2" type="ORF">FINN_71</name>
</gene>
<evidence type="ECO:0000256" key="1">
    <source>
        <dbReference type="SAM" id="Coils"/>
    </source>
</evidence>
<accession>M1IEI6</accession>
<dbReference type="Proteomes" id="UP000011291">
    <property type="component" value="Segment"/>
</dbReference>
<proteinExistence type="predicted"/>
<dbReference type="EMBL" id="KC330683">
    <property type="protein sequence ID" value="AGE61064.1"/>
    <property type="molecule type" value="Genomic_DNA"/>
</dbReference>
<dbReference type="RefSeq" id="YP_007517692.1">
    <property type="nucleotide sequence ID" value="NC_020480.1"/>
</dbReference>
<dbReference type="KEGG" id="vg:14697397"/>
<feature type="coiled-coil region" evidence="1">
    <location>
        <begin position="13"/>
        <end position="54"/>
    </location>
</feature>
<evidence type="ECO:0000313" key="2">
    <source>
        <dbReference type="EMBL" id="AGE61064.1"/>
    </source>
</evidence>
<sequence length="65" mass="7949">MKTLRESLLEDRIAEIKKEVKLQAKRRDNAEKALKKVNEKLSELHKEWSEHEIELKFWQYKRGEL</sequence>
<keyword evidence="1" id="KW-0175">Coiled coil</keyword>
<dbReference type="GeneID" id="14697397"/>